<feature type="domain" description="TY-Chap N-terminal" evidence="1">
    <location>
        <begin position="5"/>
        <end position="121"/>
    </location>
</feature>
<dbReference type="HOGENOM" id="CLU_1766099_0_0_11"/>
<accession>I0GY20</accession>
<dbReference type="Pfam" id="PF22552">
    <property type="entry name" value="TY-Chap3"/>
    <property type="match status" value="1"/>
</dbReference>
<proteinExistence type="predicted"/>
<dbReference type="STRING" id="512565.AMIS_4370"/>
<organism evidence="2 3">
    <name type="scientific">Actinoplanes missouriensis (strain ATCC 14538 / DSM 43046 / CBS 188.64 / JCM 3121 / NBRC 102363 / NCIMB 12654 / NRRL B-3342 / UNCC 431)</name>
    <dbReference type="NCBI Taxonomy" id="512565"/>
    <lineage>
        <taxon>Bacteria</taxon>
        <taxon>Bacillati</taxon>
        <taxon>Actinomycetota</taxon>
        <taxon>Actinomycetes</taxon>
        <taxon>Micromonosporales</taxon>
        <taxon>Micromonosporaceae</taxon>
        <taxon>Actinoplanes</taxon>
    </lineage>
</organism>
<evidence type="ECO:0000313" key="2">
    <source>
        <dbReference type="EMBL" id="BAL85657.1"/>
    </source>
</evidence>
<reference evidence="2 3" key="1">
    <citation type="submission" date="2012-02" db="EMBL/GenBank/DDBJ databases">
        <title>Complete genome sequence of Actinoplanes missouriensis 431 (= NBRC 102363).</title>
        <authorList>
            <person name="Ohnishi Y."/>
            <person name="Ishikawa J."/>
            <person name="Sekine M."/>
            <person name="Hosoyama A."/>
            <person name="Harada T."/>
            <person name="Narita H."/>
            <person name="Hata T."/>
            <person name="Konno Y."/>
            <person name="Tutikane K."/>
            <person name="Fujita N."/>
            <person name="Horinouchi S."/>
            <person name="Hayakawa M."/>
        </authorList>
    </citation>
    <scope>NUCLEOTIDE SEQUENCE [LARGE SCALE GENOMIC DNA]</scope>
    <source>
        <strain evidence="3">ATCC 14538 / DSM 43046 / CBS 188.64 / JCM 3121 / NBRC 102363 / NCIMB 12654 / NRRL B-3342 / UNCC 431</strain>
    </source>
</reference>
<sequence length="129" mass="14528">MNASSWAELTEQLADRLPRLELGDVVILEAPGNRYTELFQLTDGLALDAVSNTFLPPEGQLAAEQEAAMRAKGWQPPDEPDQPNWWLLFRKWPLHSRDATRIAELMVSTLHDVYGVTGPSEVEVRAFKQ</sequence>
<dbReference type="EMBL" id="AP012319">
    <property type="protein sequence ID" value="BAL85657.1"/>
    <property type="molecule type" value="Genomic_DNA"/>
</dbReference>
<protein>
    <recommendedName>
        <fullName evidence="1">TY-Chap N-terminal domain-containing protein</fullName>
    </recommendedName>
</protein>
<dbReference type="Proteomes" id="UP000007882">
    <property type="component" value="Chromosome"/>
</dbReference>
<dbReference type="KEGG" id="ams:AMIS_4370"/>
<evidence type="ECO:0000259" key="1">
    <source>
        <dbReference type="Pfam" id="PF22552"/>
    </source>
</evidence>
<dbReference type="InterPro" id="IPR054344">
    <property type="entry name" value="TY-Chap_N"/>
</dbReference>
<dbReference type="PATRIC" id="fig|512565.3.peg.442"/>
<gene>
    <name evidence="2" type="ordered locus">AMIS_4370</name>
</gene>
<name>I0GY20_ACTM4</name>
<dbReference type="RefSeq" id="WP_014440557.1">
    <property type="nucleotide sequence ID" value="NC_017093.1"/>
</dbReference>
<evidence type="ECO:0000313" key="3">
    <source>
        <dbReference type="Proteomes" id="UP000007882"/>
    </source>
</evidence>
<dbReference type="AlphaFoldDB" id="I0GY20"/>
<keyword evidence="3" id="KW-1185">Reference proteome</keyword>
<dbReference type="eggNOG" id="ENOG5032E14">
    <property type="taxonomic scope" value="Bacteria"/>
</dbReference>
<dbReference type="OrthoDB" id="3295680at2"/>